<dbReference type="EMBL" id="BGPR01118062">
    <property type="protein sequence ID" value="GBN11773.1"/>
    <property type="molecule type" value="Genomic_DNA"/>
</dbReference>
<name>A0A4Y2LCX4_ARAVE</name>
<protein>
    <submittedName>
        <fullName evidence="1">Uncharacterized protein</fullName>
    </submittedName>
</protein>
<sequence>MAKAKYISLILLLILLVTVVNLFYKPWIYDTQPTVSQFFQRQLASPITRSTCALYGLKCENDEFCDCAKMCTNGEFVPFRIMPNESIFLMDHKLTPGTYCLPKGIGNCNQKTSYHVFSLTGWKCINRNKSLYHDETMVACKAVGAKDNEKNVLWDYLKNEPAKDIDNPYETLWDGKTLRYRCVCNSLDRRNKRMISVLPFTCSVDYCVTDIFNSLAVMGFENGKCQCGPYPHEDPDDEASPCVMEKTRIENNELVGAVRCMADNAWKKSPIFCPSQADVLSFTTPVMGGDSKNEFVGTMLPKLN</sequence>
<evidence type="ECO:0000313" key="1">
    <source>
        <dbReference type="EMBL" id="GBN11773.1"/>
    </source>
</evidence>
<comment type="caution">
    <text evidence="1">The sequence shown here is derived from an EMBL/GenBank/DDBJ whole genome shotgun (WGS) entry which is preliminary data.</text>
</comment>
<evidence type="ECO:0000313" key="2">
    <source>
        <dbReference type="Proteomes" id="UP000499080"/>
    </source>
</evidence>
<dbReference type="OrthoDB" id="6410511at2759"/>
<dbReference type="InterPro" id="IPR006725">
    <property type="entry name" value="PIF2"/>
</dbReference>
<gene>
    <name evidence="1" type="ORF">AVEN_125614_1</name>
</gene>
<keyword evidence="2" id="KW-1185">Reference proteome</keyword>
<dbReference type="Pfam" id="PF04631">
    <property type="entry name" value="PIF2"/>
    <property type="match status" value="1"/>
</dbReference>
<organism evidence="1 2">
    <name type="scientific">Araneus ventricosus</name>
    <name type="common">Orbweaver spider</name>
    <name type="synonym">Epeira ventricosa</name>
    <dbReference type="NCBI Taxonomy" id="182803"/>
    <lineage>
        <taxon>Eukaryota</taxon>
        <taxon>Metazoa</taxon>
        <taxon>Ecdysozoa</taxon>
        <taxon>Arthropoda</taxon>
        <taxon>Chelicerata</taxon>
        <taxon>Arachnida</taxon>
        <taxon>Araneae</taxon>
        <taxon>Araneomorphae</taxon>
        <taxon>Entelegynae</taxon>
        <taxon>Araneoidea</taxon>
        <taxon>Araneidae</taxon>
        <taxon>Araneus</taxon>
    </lineage>
</organism>
<dbReference type="Proteomes" id="UP000499080">
    <property type="component" value="Unassembled WGS sequence"/>
</dbReference>
<accession>A0A4Y2LCX4</accession>
<reference evidence="1 2" key="1">
    <citation type="journal article" date="2019" name="Sci. Rep.">
        <title>Orb-weaving spider Araneus ventricosus genome elucidates the spidroin gene catalogue.</title>
        <authorList>
            <person name="Kono N."/>
            <person name="Nakamura H."/>
            <person name="Ohtoshi R."/>
            <person name="Moran D.A.P."/>
            <person name="Shinohara A."/>
            <person name="Yoshida Y."/>
            <person name="Fujiwara M."/>
            <person name="Mori M."/>
            <person name="Tomita M."/>
            <person name="Arakawa K."/>
        </authorList>
    </citation>
    <scope>NUCLEOTIDE SEQUENCE [LARGE SCALE GENOMIC DNA]</scope>
</reference>
<dbReference type="AlphaFoldDB" id="A0A4Y2LCX4"/>
<proteinExistence type="predicted"/>